<proteinExistence type="predicted"/>
<organism evidence="2 3">
    <name type="scientific">Microbacterium ginsengisoli</name>
    <dbReference type="NCBI Taxonomy" id="400772"/>
    <lineage>
        <taxon>Bacteria</taxon>
        <taxon>Bacillati</taxon>
        <taxon>Actinomycetota</taxon>
        <taxon>Actinomycetes</taxon>
        <taxon>Micrococcales</taxon>
        <taxon>Microbacteriaceae</taxon>
        <taxon>Microbacterium</taxon>
    </lineage>
</organism>
<name>A0A0F0LXU0_9MICO</name>
<gene>
    <name evidence="2" type="ORF">RR49_01228</name>
</gene>
<dbReference type="EMBL" id="JYIY01000069">
    <property type="protein sequence ID" value="KJL37115.1"/>
    <property type="molecule type" value="Genomic_DNA"/>
</dbReference>
<evidence type="ECO:0000313" key="3">
    <source>
        <dbReference type="Proteomes" id="UP000033451"/>
    </source>
</evidence>
<dbReference type="AlphaFoldDB" id="A0A0F0LXU0"/>
<accession>A0A0F0LXU0</accession>
<dbReference type="PATRIC" id="fig|400772.4.peg.1251"/>
<dbReference type="Proteomes" id="UP000033451">
    <property type="component" value="Unassembled WGS sequence"/>
</dbReference>
<comment type="caution">
    <text evidence="2">The sequence shown here is derived from an EMBL/GenBank/DDBJ whole genome shotgun (WGS) entry which is preliminary data.</text>
</comment>
<keyword evidence="1" id="KW-0812">Transmembrane</keyword>
<protein>
    <submittedName>
        <fullName evidence="2">Uncharacterized protein</fullName>
    </submittedName>
</protein>
<keyword evidence="1" id="KW-1133">Transmembrane helix</keyword>
<feature type="transmembrane region" description="Helical" evidence="1">
    <location>
        <begin position="12"/>
        <end position="35"/>
    </location>
</feature>
<evidence type="ECO:0000313" key="2">
    <source>
        <dbReference type="EMBL" id="KJL37115.1"/>
    </source>
</evidence>
<reference evidence="2 3" key="1">
    <citation type="submission" date="2015-02" db="EMBL/GenBank/DDBJ databases">
        <title>Draft genome sequences of ten Microbacterium spp. with emphasis on heavy metal contaminated environments.</title>
        <authorList>
            <person name="Corretto E."/>
        </authorList>
    </citation>
    <scope>NUCLEOTIDE SEQUENCE [LARGE SCALE GENOMIC DNA]</scope>
    <source>
        <strain evidence="2 3">DSM 18659</strain>
    </source>
</reference>
<keyword evidence="1" id="KW-0472">Membrane</keyword>
<dbReference type="STRING" id="400772.RR49_01228"/>
<evidence type="ECO:0000256" key="1">
    <source>
        <dbReference type="SAM" id="Phobius"/>
    </source>
</evidence>
<keyword evidence="3" id="KW-1185">Reference proteome</keyword>
<sequence length="39" mass="4349">MLLLLGVFVKAVGFLLWLGVVLIVIAIIAALIRFIRRQV</sequence>